<protein>
    <submittedName>
        <fullName evidence="1">Uncharacterized protein</fullName>
    </submittedName>
</protein>
<dbReference type="AlphaFoldDB" id="X0TZM1"/>
<sequence length="35" mass="4025">MEKMLKNKIVIIGNGTINDIIFHKKLLENVDLIIC</sequence>
<comment type="caution">
    <text evidence="1">The sequence shown here is derived from an EMBL/GenBank/DDBJ whole genome shotgun (WGS) entry which is preliminary data.</text>
</comment>
<gene>
    <name evidence="1" type="ORF">S01H1_31855</name>
</gene>
<organism evidence="1">
    <name type="scientific">marine sediment metagenome</name>
    <dbReference type="NCBI Taxonomy" id="412755"/>
    <lineage>
        <taxon>unclassified sequences</taxon>
        <taxon>metagenomes</taxon>
        <taxon>ecological metagenomes</taxon>
    </lineage>
</organism>
<dbReference type="EMBL" id="BARS01019683">
    <property type="protein sequence ID" value="GAF93602.1"/>
    <property type="molecule type" value="Genomic_DNA"/>
</dbReference>
<name>X0TZM1_9ZZZZ</name>
<evidence type="ECO:0000313" key="1">
    <source>
        <dbReference type="EMBL" id="GAF93602.1"/>
    </source>
</evidence>
<feature type="non-terminal residue" evidence="1">
    <location>
        <position position="35"/>
    </location>
</feature>
<accession>X0TZM1</accession>
<reference evidence="1" key="1">
    <citation type="journal article" date="2014" name="Front. Microbiol.">
        <title>High frequency of phylogenetically diverse reductive dehalogenase-homologous genes in deep subseafloor sedimentary metagenomes.</title>
        <authorList>
            <person name="Kawai M."/>
            <person name="Futagami T."/>
            <person name="Toyoda A."/>
            <person name="Takaki Y."/>
            <person name="Nishi S."/>
            <person name="Hori S."/>
            <person name="Arai W."/>
            <person name="Tsubouchi T."/>
            <person name="Morono Y."/>
            <person name="Uchiyama I."/>
            <person name="Ito T."/>
            <person name="Fujiyama A."/>
            <person name="Inagaki F."/>
            <person name="Takami H."/>
        </authorList>
    </citation>
    <scope>NUCLEOTIDE SEQUENCE</scope>
    <source>
        <strain evidence="1">Expedition CK06-06</strain>
    </source>
</reference>
<proteinExistence type="predicted"/>